<dbReference type="Pfam" id="PF08148">
    <property type="entry name" value="DSHCT"/>
    <property type="match status" value="1"/>
</dbReference>
<evidence type="ECO:0000256" key="3">
    <source>
        <dbReference type="ARBA" id="ARBA00022741"/>
    </source>
</evidence>
<dbReference type="PROSITE" id="PS51192">
    <property type="entry name" value="HELICASE_ATP_BIND_1"/>
    <property type="match status" value="1"/>
</dbReference>
<evidence type="ECO:0000313" key="11">
    <source>
        <dbReference type="EMBL" id="KAL3232731.1"/>
    </source>
</evidence>
<evidence type="ECO:0000256" key="1">
    <source>
        <dbReference type="ARBA" id="ARBA00004123"/>
    </source>
</evidence>
<dbReference type="PROSITE" id="PS51194">
    <property type="entry name" value="HELICASE_CTER"/>
    <property type="match status" value="1"/>
</dbReference>
<evidence type="ECO:0000256" key="5">
    <source>
        <dbReference type="ARBA" id="ARBA00022806"/>
    </source>
</evidence>
<dbReference type="InterPro" id="IPR011545">
    <property type="entry name" value="DEAD/DEAH_box_helicase_dom"/>
</dbReference>
<dbReference type="SUPFAM" id="SSF56821">
    <property type="entry name" value="Prismane protein-like"/>
    <property type="match status" value="1"/>
</dbReference>
<keyword evidence="6" id="KW-0067">ATP-binding</keyword>
<dbReference type="SMART" id="SM01142">
    <property type="entry name" value="DSHCT"/>
    <property type="match status" value="1"/>
</dbReference>
<dbReference type="InterPro" id="IPR050699">
    <property type="entry name" value="RNA-DNA_Helicase"/>
</dbReference>
<keyword evidence="4" id="KW-0378">Hydrolase</keyword>
<feature type="domain" description="Helicase ATP-binding" evidence="9">
    <location>
        <begin position="198"/>
        <end position="354"/>
    </location>
</feature>
<dbReference type="Gene3D" id="1.10.3380.30">
    <property type="match status" value="1"/>
</dbReference>
<dbReference type="Pfam" id="PF21408">
    <property type="entry name" value="MTR4-like_stalk"/>
    <property type="match status" value="1"/>
</dbReference>
<dbReference type="InterPro" id="IPR001650">
    <property type="entry name" value="Helicase_C-like"/>
</dbReference>
<evidence type="ECO:0000256" key="2">
    <source>
        <dbReference type="ARBA" id="ARBA00010140"/>
    </source>
</evidence>
<keyword evidence="12" id="KW-1185">Reference proteome</keyword>
<name>A0ABR4NVN0_9SACH</name>
<dbReference type="CDD" id="cd18024">
    <property type="entry name" value="DEXHc_Mtr4-like"/>
    <property type="match status" value="1"/>
</dbReference>
<dbReference type="EMBL" id="JBEVYD010000005">
    <property type="protein sequence ID" value="KAL3232731.1"/>
    <property type="molecule type" value="Genomic_DNA"/>
</dbReference>
<sequence>MSLSIELNVTYILINTLPSLKDQELLQAQEYVYQLSEQGAIIFISTIMDSNDLFDVFSAAPEDVPDVSDEEPETNDTHILASSGDKKHEISDEETTIDVKKKVKPNKSSNGKESSKIVPIVADAFEQEASREVDASAGLSTSSTTEVDEDGKVKLSHQVRHQVALPPNYDYKPIGQHKRTNEARTYPFTLDPFQDTAISCIDRGESVLVSAHTSAGKTVVAEYAIAQSLRDKQRVIYTSPIKALSNQKYRELLAEFGDVGLMTGDITINPDAGCLVMTTEILRSMLYRGSEVMREVAWVIFDEVHYMRDKERGVVWEETIILLPDKVRYVFLSATIPNAMEFAEWICKIHSQPCHIVYTNFRPTPLQHYLFPAHGDGIYLVVDEKSTFREENFQKAMASISNQVGDDPSSTDSRGKKGQTFKGGPAKGDAKGDIYKIVKMIWKKKYNPVIVFSFSKRDCEELALKMSKLDFNSDDEKDALTKIFNNAIALLPENDRELPQIKHILPLLRRGIGIHHSGLLPILKEVIEILFQEGFLKVLFATETFSIGLNMPAKTVVFTSVRKWDGQQFRWVSGGEYIQMSGRAGRRGLDDRGIVIMMIDEKMEPQVAKGMVKGQADRLDSAFHLGYNMILNLMRVEGISPEFMLENSFFQFQNVISVPIMEKKLIEYQKQYDDIHIEDESGIKEYYEIKQTLNGYYDDVRKVITHPANILSFLQPGRIVEVVIDNDQNYGWAAVVDFAKRVNKRNPTAVYSDYDSYIVNVVVSKMFIDSPINLIKPFNPAFPEGIRPAMEGEKSISAIIPITLSSIRNVGNMRLFMPKDVKASGQTDTVGKSLKEVGRRFPSGIPLIDPVKNMKITDDDFMKLQKKISVLEDKLEKNPLSGSVKLTELYETYDKKHSISNDMKKLKAKITESQAVIQLDDLRKRKRVLRRLAFSTPNDIIELKGRVACEISSGDELLLTELIFNGNFSALKPEQAAALLSCFAFQERCKEAPKLKPELAEPLKDLKELAAKIAKIMKDSKIEIVEKDYVESFRHELMEVVYEWCKGATFTQICKMTDVYEGSLIRMFKRLEELVKEIVDVANTIGNTALREKMETVLKLIHRDIVSAGSLYL</sequence>
<evidence type="ECO:0000313" key="12">
    <source>
        <dbReference type="Proteomes" id="UP001623330"/>
    </source>
</evidence>
<dbReference type="InterPro" id="IPR025696">
    <property type="entry name" value="Beta-barrel_MTR4"/>
</dbReference>
<dbReference type="CDD" id="cd13154">
    <property type="entry name" value="KOW_Mtr4"/>
    <property type="match status" value="1"/>
</dbReference>
<keyword evidence="5 11" id="KW-0347">Helicase</keyword>
<feature type="compositionally biased region" description="Polar residues" evidence="8">
    <location>
        <begin position="399"/>
        <end position="412"/>
    </location>
</feature>
<dbReference type="InterPro" id="IPR011254">
    <property type="entry name" value="Prismane-like_sf"/>
</dbReference>
<evidence type="ECO:0000256" key="7">
    <source>
        <dbReference type="ARBA" id="ARBA00023242"/>
    </source>
</evidence>
<feature type="domain" description="Helicase C-terminal" evidence="10">
    <location>
        <begin position="433"/>
        <end position="637"/>
    </location>
</feature>
<dbReference type="CDD" id="cd18795">
    <property type="entry name" value="SF2_C_Ski2"/>
    <property type="match status" value="1"/>
</dbReference>
<gene>
    <name evidence="11" type="ORF">RNJ44_04647</name>
</gene>
<comment type="caution">
    <text evidence="11">The sequence shown here is derived from an EMBL/GenBank/DDBJ whole genome shotgun (WGS) entry which is preliminary data.</text>
</comment>
<dbReference type="Gene3D" id="2.40.30.300">
    <property type="match status" value="1"/>
</dbReference>
<feature type="compositionally biased region" description="Acidic residues" evidence="8">
    <location>
        <begin position="63"/>
        <end position="74"/>
    </location>
</feature>
<dbReference type="InterPro" id="IPR048392">
    <property type="entry name" value="MTR4-like_stalk"/>
</dbReference>
<feature type="region of interest" description="Disordered" evidence="8">
    <location>
        <begin position="399"/>
        <end position="427"/>
    </location>
</feature>
<dbReference type="InterPro" id="IPR016438">
    <property type="entry name" value="SKI2-like"/>
</dbReference>
<dbReference type="InterPro" id="IPR012961">
    <property type="entry name" value="Ski2/MTR4_C"/>
</dbReference>
<dbReference type="PANTHER" id="PTHR12131">
    <property type="entry name" value="ATP-DEPENDENT RNA AND DNA HELICASE"/>
    <property type="match status" value="1"/>
</dbReference>
<accession>A0ABR4NVN0</accession>
<dbReference type="PANTHER" id="PTHR12131:SF7">
    <property type="entry name" value="EXOSOME RNA HELICASE MTR4"/>
    <property type="match status" value="1"/>
</dbReference>
<dbReference type="InterPro" id="IPR014001">
    <property type="entry name" value="Helicase_ATP-bd"/>
</dbReference>
<comment type="subcellular location">
    <subcellularLocation>
        <location evidence="1">Nucleus</location>
    </subcellularLocation>
</comment>
<proteinExistence type="inferred from homology"/>
<dbReference type="SMART" id="SM00487">
    <property type="entry name" value="DEXDc"/>
    <property type="match status" value="1"/>
</dbReference>
<dbReference type="SMART" id="SM00490">
    <property type="entry name" value="HELICc"/>
    <property type="match status" value="1"/>
</dbReference>
<dbReference type="Pfam" id="PF00271">
    <property type="entry name" value="Helicase_C"/>
    <property type="match status" value="1"/>
</dbReference>
<dbReference type="PIRSF" id="PIRSF005198">
    <property type="entry name" value="Antiviral_helicase_SKI2"/>
    <property type="match status" value="1"/>
</dbReference>
<reference evidence="11 12" key="1">
    <citation type="submission" date="2024-05" db="EMBL/GenBank/DDBJ databases">
        <title>Long read based assembly of the Candida bracarensis genome reveals expanded adhesin content.</title>
        <authorList>
            <person name="Marcet-Houben M."/>
            <person name="Ksiezopolska E."/>
            <person name="Gabaldon T."/>
        </authorList>
    </citation>
    <scope>NUCLEOTIDE SEQUENCE [LARGE SCALE GENOMIC DNA]</scope>
    <source>
        <strain evidence="11 12">CBM6</strain>
    </source>
</reference>
<keyword evidence="7" id="KW-0539">Nucleus</keyword>
<evidence type="ECO:0000259" key="10">
    <source>
        <dbReference type="PROSITE" id="PS51194"/>
    </source>
</evidence>
<evidence type="ECO:0000256" key="4">
    <source>
        <dbReference type="ARBA" id="ARBA00022801"/>
    </source>
</evidence>
<dbReference type="Pfam" id="PF13234">
    <property type="entry name" value="MTR4_beta-barrel"/>
    <property type="match status" value="1"/>
</dbReference>
<evidence type="ECO:0000259" key="9">
    <source>
        <dbReference type="PROSITE" id="PS51192"/>
    </source>
</evidence>
<dbReference type="Pfam" id="PF00270">
    <property type="entry name" value="DEAD"/>
    <property type="match status" value="1"/>
</dbReference>
<evidence type="ECO:0000256" key="8">
    <source>
        <dbReference type="SAM" id="MobiDB-lite"/>
    </source>
</evidence>
<feature type="region of interest" description="Disordered" evidence="8">
    <location>
        <begin position="63"/>
        <end position="115"/>
    </location>
</feature>
<feature type="region of interest" description="Disordered" evidence="8">
    <location>
        <begin position="131"/>
        <end position="151"/>
    </location>
</feature>
<dbReference type="InterPro" id="IPR027417">
    <property type="entry name" value="P-loop_NTPase"/>
</dbReference>
<dbReference type="GO" id="GO:0004386">
    <property type="term" value="F:helicase activity"/>
    <property type="evidence" value="ECO:0007669"/>
    <property type="project" value="UniProtKB-KW"/>
</dbReference>
<comment type="similarity">
    <text evidence="2">Belongs to the helicase family. SKI2 subfamily.</text>
</comment>
<dbReference type="SUPFAM" id="SSF52540">
    <property type="entry name" value="P-loop containing nucleoside triphosphate hydrolases"/>
    <property type="match status" value="1"/>
</dbReference>
<evidence type="ECO:0000256" key="6">
    <source>
        <dbReference type="ARBA" id="ARBA00022840"/>
    </source>
</evidence>
<keyword evidence="3" id="KW-0547">Nucleotide-binding</keyword>
<dbReference type="Gene3D" id="3.40.50.300">
    <property type="entry name" value="P-loop containing nucleotide triphosphate hydrolases"/>
    <property type="match status" value="2"/>
</dbReference>
<protein>
    <submittedName>
        <fullName evidence="11">ATP-dependent RNA helicase DOB1</fullName>
    </submittedName>
</protein>
<organism evidence="11 12">
    <name type="scientific">Nakaseomyces bracarensis</name>
    <dbReference type="NCBI Taxonomy" id="273131"/>
    <lineage>
        <taxon>Eukaryota</taxon>
        <taxon>Fungi</taxon>
        <taxon>Dikarya</taxon>
        <taxon>Ascomycota</taxon>
        <taxon>Saccharomycotina</taxon>
        <taxon>Saccharomycetes</taxon>
        <taxon>Saccharomycetales</taxon>
        <taxon>Saccharomycetaceae</taxon>
        <taxon>Nakaseomyces</taxon>
    </lineage>
</organism>
<dbReference type="Proteomes" id="UP001623330">
    <property type="component" value="Unassembled WGS sequence"/>
</dbReference>